<evidence type="ECO:0000256" key="1">
    <source>
        <dbReference type="SAM" id="MobiDB-lite"/>
    </source>
</evidence>
<dbReference type="EMBL" id="JAUEPR010000001">
    <property type="protein sequence ID" value="KAK0491686.1"/>
    <property type="molecule type" value="Genomic_DNA"/>
</dbReference>
<feature type="region of interest" description="Disordered" evidence="1">
    <location>
        <begin position="290"/>
        <end position="309"/>
    </location>
</feature>
<evidence type="ECO:0000313" key="3">
    <source>
        <dbReference type="Proteomes" id="UP001175227"/>
    </source>
</evidence>
<protein>
    <submittedName>
        <fullName evidence="2">Uncharacterized protein</fullName>
    </submittedName>
</protein>
<comment type="caution">
    <text evidence="2">The sequence shown here is derived from an EMBL/GenBank/DDBJ whole genome shotgun (WGS) entry which is preliminary data.</text>
</comment>
<gene>
    <name evidence="2" type="ORF">IW261DRAFT_1413940</name>
</gene>
<name>A0AA39PWG0_9AGAR</name>
<evidence type="ECO:0000313" key="2">
    <source>
        <dbReference type="EMBL" id="KAK0491686.1"/>
    </source>
</evidence>
<sequence length="412" mass="44791">MSVDYSNSVPTLKSLVDRADELMKSPPVESSRFPVLAAFFDEAAMVKCTFLAYYPSSAHITDGLEVLLVISPVLGASKSIPGSPKSPDGGSTTVTLQADAFVNQDQSASLSPRSASSASSVDWIAIRACTPCVKAGTECIFAGLATECIACHKGILRNCAGSIPDRQILLMPFDDLHPEEDEHVLSLIEDMINFDPFSIKTPEGFPQDQHTKGIVNNAKAYVGANAQQFPFHSVKSIAALVKVQDSYYNHLQANTRELYLLLKVCHVIVQQVHFIMAKLENLHEEEDAEANTAAKTALASQPTSSSSHHVPWWWVRKERQARRKNHGPKGKGKAPAAPALKCCLGWGCDHINCDVGYCACSGWGCNCVDCQANKGSWGDEDSNPTQYQDGIAGNYGPIWQKKARSGCRNGRY</sequence>
<dbReference type="AlphaFoldDB" id="A0AA39PWG0"/>
<reference evidence="2" key="1">
    <citation type="submission" date="2023-06" db="EMBL/GenBank/DDBJ databases">
        <authorList>
            <consortium name="Lawrence Berkeley National Laboratory"/>
            <person name="Ahrendt S."/>
            <person name="Sahu N."/>
            <person name="Indic B."/>
            <person name="Wong-Bajracharya J."/>
            <person name="Merenyi Z."/>
            <person name="Ke H.-M."/>
            <person name="Monk M."/>
            <person name="Kocsube S."/>
            <person name="Drula E."/>
            <person name="Lipzen A."/>
            <person name="Balint B."/>
            <person name="Henrissat B."/>
            <person name="Andreopoulos B."/>
            <person name="Martin F.M."/>
            <person name="Harder C.B."/>
            <person name="Rigling D."/>
            <person name="Ford K.L."/>
            <person name="Foster G.D."/>
            <person name="Pangilinan J."/>
            <person name="Papanicolaou A."/>
            <person name="Barry K."/>
            <person name="LaButti K."/>
            <person name="Viragh M."/>
            <person name="Koriabine M."/>
            <person name="Yan M."/>
            <person name="Riley R."/>
            <person name="Champramary S."/>
            <person name="Plett K.L."/>
            <person name="Tsai I.J."/>
            <person name="Slot J."/>
            <person name="Sipos G."/>
            <person name="Plett J."/>
            <person name="Nagy L.G."/>
            <person name="Grigoriev I.V."/>
        </authorList>
    </citation>
    <scope>NUCLEOTIDE SEQUENCE</scope>
    <source>
        <strain evidence="2">ICMP 16352</strain>
    </source>
</reference>
<keyword evidence="3" id="KW-1185">Reference proteome</keyword>
<accession>A0AA39PWG0</accession>
<dbReference type="Proteomes" id="UP001175227">
    <property type="component" value="Unassembled WGS sequence"/>
</dbReference>
<proteinExistence type="predicted"/>
<organism evidence="2 3">
    <name type="scientific">Armillaria novae-zelandiae</name>
    <dbReference type="NCBI Taxonomy" id="153914"/>
    <lineage>
        <taxon>Eukaryota</taxon>
        <taxon>Fungi</taxon>
        <taxon>Dikarya</taxon>
        <taxon>Basidiomycota</taxon>
        <taxon>Agaricomycotina</taxon>
        <taxon>Agaricomycetes</taxon>
        <taxon>Agaricomycetidae</taxon>
        <taxon>Agaricales</taxon>
        <taxon>Marasmiineae</taxon>
        <taxon>Physalacriaceae</taxon>
        <taxon>Armillaria</taxon>
    </lineage>
</organism>